<dbReference type="InParanoid" id="A0A4Q1BKJ8"/>
<gene>
    <name evidence="1" type="ORF">M231_04490</name>
</gene>
<proteinExistence type="predicted"/>
<dbReference type="AlphaFoldDB" id="A0A4Q1BKJ8"/>
<reference evidence="1 2" key="1">
    <citation type="submission" date="2016-06" db="EMBL/GenBank/DDBJ databases">
        <title>Evolution of pathogenesis and genome organization in the Tremellales.</title>
        <authorList>
            <person name="Cuomo C."/>
            <person name="Litvintseva A."/>
            <person name="Heitman J."/>
            <person name="Chen Y."/>
            <person name="Sun S."/>
            <person name="Springer D."/>
            <person name="Dromer F."/>
            <person name="Young S."/>
            <person name="Zeng Q."/>
            <person name="Chapman S."/>
            <person name="Gujja S."/>
            <person name="Saif S."/>
            <person name="Birren B."/>
        </authorList>
    </citation>
    <scope>NUCLEOTIDE SEQUENCE [LARGE SCALE GENOMIC DNA]</scope>
    <source>
        <strain evidence="1 2">ATCC 28783</strain>
    </source>
</reference>
<name>A0A4Q1BKJ8_TREME</name>
<dbReference type="EMBL" id="SDIL01000051">
    <property type="protein sequence ID" value="RXK38206.1"/>
    <property type="molecule type" value="Genomic_DNA"/>
</dbReference>
<keyword evidence="2" id="KW-1185">Reference proteome</keyword>
<evidence type="ECO:0000313" key="2">
    <source>
        <dbReference type="Proteomes" id="UP000289152"/>
    </source>
</evidence>
<dbReference type="Proteomes" id="UP000289152">
    <property type="component" value="Unassembled WGS sequence"/>
</dbReference>
<organism evidence="1 2">
    <name type="scientific">Tremella mesenterica</name>
    <name type="common">Jelly fungus</name>
    <dbReference type="NCBI Taxonomy" id="5217"/>
    <lineage>
        <taxon>Eukaryota</taxon>
        <taxon>Fungi</taxon>
        <taxon>Dikarya</taxon>
        <taxon>Basidiomycota</taxon>
        <taxon>Agaricomycotina</taxon>
        <taxon>Tremellomycetes</taxon>
        <taxon>Tremellales</taxon>
        <taxon>Tremellaceae</taxon>
        <taxon>Tremella</taxon>
    </lineage>
</organism>
<comment type="caution">
    <text evidence="1">The sequence shown here is derived from an EMBL/GenBank/DDBJ whole genome shotgun (WGS) entry which is preliminary data.</text>
</comment>
<dbReference type="VEuPathDB" id="FungiDB:TREMEDRAFT_62945"/>
<accession>A0A4Q1BKJ8</accession>
<protein>
    <submittedName>
        <fullName evidence="1">Uncharacterized protein</fullName>
    </submittedName>
</protein>
<sequence>MSGLDNKSFDLPSEPYEEMTYPLPSLDKDASINPAIKPEETMFNHDSPSTSPYTRNINEKTNGELTSVPTTNQRMSHLGSSVVRTSRDISEACKSATQATTKKISSVSRNAVDGVLDCCMSDGCATAVVGIPSAIVGLGAVGILGGIGYGLYYIGTESGPSGNGGGGNSTLSP</sequence>
<evidence type="ECO:0000313" key="1">
    <source>
        <dbReference type="EMBL" id="RXK38206.1"/>
    </source>
</evidence>